<keyword evidence="15" id="KW-1185">Reference proteome</keyword>
<evidence type="ECO:0000256" key="2">
    <source>
        <dbReference type="ARBA" id="ARBA00022448"/>
    </source>
</evidence>
<dbReference type="SUPFAM" id="SSF81324">
    <property type="entry name" value="Voltage-gated potassium channels"/>
    <property type="match status" value="1"/>
</dbReference>
<evidence type="ECO:0000313" key="14">
    <source>
        <dbReference type="EMBL" id="GAA3709901.1"/>
    </source>
</evidence>
<dbReference type="InterPro" id="IPR005821">
    <property type="entry name" value="Ion_trans_dom"/>
</dbReference>
<keyword evidence="11" id="KW-0175">Coiled coil</keyword>
<keyword evidence="3" id="KW-0633">Potassium transport</keyword>
<evidence type="ECO:0000256" key="6">
    <source>
        <dbReference type="ARBA" id="ARBA00022958"/>
    </source>
</evidence>
<feature type="transmembrane region" description="Helical" evidence="12">
    <location>
        <begin position="43"/>
        <end position="64"/>
    </location>
</feature>
<evidence type="ECO:0000256" key="9">
    <source>
        <dbReference type="ARBA" id="ARBA00023136"/>
    </source>
</evidence>
<keyword evidence="4 12" id="KW-0812">Transmembrane</keyword>
<keyword evidence="10" id="KW-0407">Ion channel</keyword>
<keyword evidence="8" id="KW-0406">Ion transport</keyword>
<gene>
    <name evidence="14" type="ORF">GCM10022421_16390</name>
</gene>
<reference evidence="15" key="1">
    <citation type="journal article" date="2019" name="Int. J. Syst. Evol. Microbiol.">
        <title>The Global Catalogue of Microorganisms (GCM) 10K type strain sequencing project: providing services to taxonomists for standard genome sequencing and annotation.</title>
        <authorList>
            <consortium name="The Broad Institute Genomics Platform"/>
            <consortium name="The Broad Institute Genome Sequencing Center for Infectious Disease"/>
            <person name="Wu L."/>
            <person name="Ma J."/>
        </authorList>
    </citation>
    <scope>NUCLEOTIDE SEQUENCE [LARGE SCALE GENOMIC DNA]</scope>
    <source>
        <strain evidence="15">JCM 17329</strain>
    </source>
</reference>
<evidence type="ECO:0000256" key="3">
    <source>
        <dbReference type="ARBA" id="ARBA00022538"/>
    </source>
</evidence>
<dbReference type="PANTHER" id="PTHR11537:SF254">
    <property type="entry name" value="POTASSIUM VOLTAGE-GATED CHANNEL PROTEIN SHAB"/>
    <property type="match status" value="1"/>
</dbReference>
<dbReference type="Pfam" id="PF00520">
    <property type="entry name" value="Ion_trans"/>
    <property type="match status" value="1"/>
</dbReference>
<evidence type="ECO:0000259" key="13">
    <source>
        <dbReference type="Pfam" id="PF00520"/>
    </source>
</evidence>
<dbReference type="PRINTS" id="PR00169">
    <property type="entry name" value="KCHANNEL"/>
</dbReference>
<organism evidence="14 15">
    <name type="scientific">Oceanisphaera sediminis</name>
    <dbReference type="NCBI Taxonomy" id="981381"/>
    <lineage>
        <taxon>Bacteria</taxon>
        <taxon>Pseudomonadati</taxon>
        <taxon>Pseudomonadota</taxon>
        <taxon>Gammaproteobacteria</taxon>
        <taxon>Aeromonadales</taxon>
        <taxon>Aeromonadaceae</taxon>
        <taxon>Oceanisphaera</taxon>
    </lineage>
</organism>
<accession>A0ABP7DW50</accession>
<feature type="transmembrane region" description="Helical" evidence="12">
    <location>
        <begin position="123"/>
        <end position="145"/>
    </location>
</feature>
<keyword evidence="5" id="KW-0631">Potassium channel</keyword>
<evidence type="ECO:0000256" key="7">
    <source>
        <dbReference type="ARBA" id="ARBA00022989"/>
    </source>
</evidence>
<feature type="domain" description="Ion transport" evidence="13">
    <location>
        <begin position="12"/>
        <end position="208"/>
    </location>
</feature>
<evidence type="ECO:0000256" key="4">
    <source>
        <dbReference type="ARBA" id="ARBA00022692"/>
    </source>
</evidence>
<proteinExistence type="predicted"/>
<protein>
    <submittedName>
        <fullName evidence="14">Ion transporter</fullName>
    </submittedName>
</protein>
<comment type="caution">
    <text evidence="14">The sequence shown here is derived from an EMBL/GenBank/DDBJ whole genome shotgun (WGS) entry which is preliminary data.</text>
</comment>
<evidence type="ECO:0000256" key="12">
    <source>
        <dbReference type="SAM" id="Phobius"/>
    </source>
</evidence>
<dbReference type="Proteomes" id="UP001501479">
    <property type="component" value="Unassembled WGS sequence"/>
</dbReference>
<dbReference type="InterPro" id="IPR028325">
    <property type="entry name" value="VG_K_chnl"/>
</dbReference>
<keyword evidence="7 12" id="KW-1133">Transmembrane helix</keyword>
<keyword evidence="6" id="KW-0630">Potassium</keyword>
<evidence type="ECO:0000256" key="5">
    <source>
        <dbReference type="ARBA" id="ARBA00022826"/>
    </source>
</evidence>
<comment type="subcellular location">
    <subcellularLocation>
        <location evidence="1">Membrane</location>
        <topology evidence="1">Multi-pass membrane protein</topology>
    </subcellularLocation>
</comment>
<dbReference type="PANTHER" id="PTHR11537">
    <property type="entry name" value="VOLTAGE-GATED POTASSIUM CHANNEL"/>
    <property type="match status" value="1"/>
</dbReference>
<feature type="coiled-coil region" evidence="11">
    <location>
        <begin position="233"/>
        <end position="260"/>
    </location>
</feature>
<evidence type="ECO:0000256" key="1">
    <source>
        <dbReference type="ARBA" id="ARBA00004141"/>
    </source>
</evidence>
<evidence type="ECO:0000313" key="15">
    <source>
        <dbReference type="Proteomes" id="UP001501479"/>
    </source>
</evidence>
<keyword evidence="2" id="KW-0813">Transport</keyword>
<feature type="transmembrane region" description="Helical" evidence="12">
    <location>
        <begin position="12"/>
        <end position="31"/>
    </location>
</feature>
<dbReference type="EMBL" id="BAABDS010000026">
    <property type="protein sequence ID" value="GAA3709901.1"/>
    <property type="molecule type" value="Genomic_DNA"/>
</dbReference>
<evidence type="ECO:0000256" key="8">
    <source>
        <dbReference type="ARBA" id="ARBA00023065"/>
    </source>
</evidence>
<dbReference type="RefSeq" id="WP_344964097.1">
    <property type="nucleotide sequence ID" value="NZ_BAABDS010000026.1"/>
</dbReference>
<evidence type="ECO:0000256" key="10">
    <source>
        <dbReference type="ARBA" id="ARBA00023303"/>
    </source>
</evidence>
<evidence type="ECO:0000256" key="11">
    <source>
        <dbReference type="SAM" id="Coils"/>
    </source>
</evidence>
<name>A0ABP7DW50_9GAMM</name>
<dbReference type="Gene3D" id="1.10.287.70">
    <property type="match status" value="1"/>
</dbReference>
<feature type="transmembrane region" description="Helical" evidence="12">
    <location>
        <begin position="185"/>
        <end position="210"/>
    </location>
</feature>
<keyword evidence="9 12" id="KW-0472">Membrane</keyword>
<sequence length="266" mass="29085">MKTSLRIIPPSAFDLVMMVLSIISVVAIVLYQFGPFDETEKELLLYVDTSICMILLSHFFYGLLVAPNKRRFLSTHWIDFIASIPAIDVLRYGRIFQVLRVLRMLRVANQVIRHLWKNSESTVLASMLLVLVVVLGGSAIAILMAEAGAPGSNIDTAEDAIWWALVTISTVGYGDHYPVTTAGRVISAIVIFTGVSLFAGISGLVASTLLNPKTGQQLETSERHIQAGEAHNQEELTQRLNALQGEVASLRAEIGALKSLLQGKEP</sequence>